<accession>A0A5J9V4J3</accession>
<dbReference type="GO" id="GO:0005634">
    <property type="term" value="C:nucleus"/>
    <property type="evidence" value="ECO:0007669"/>
    <property type="project" value="UniProtKB-SubCell"/>
</dbReference>
<dbReference type="PANTHER" id="PTHR12121">
    <property type="entry name" value="CARBON CATABOLITE REPRESSOR PROTEIN 4"/>
    <property type="match status" value="1"/>
</dbReference>
<evidence type="ECO:0000256" key="3">
    <source>
        <dbReference type="ARBA" id="ARBA00004123"/>
    </source>
</evidence>
<dbReference type="PANTHER" id="PTHR12121:SF102">
    <property type="entry name" value="FAMILY PROTEIN, PUTATIVE, EXPRESSED-RELATED"/>
    <property type="match status" value="1"/>
</dbReference>
<dbReference type="Gene3D" id="3.60.10.10">
    <property type="entry name" value="Endonuclease/exonuclease/phosphatase"/>
    <property type="match status" value="1"/>
</dbReference>
<gene>
    <name evidence="20" type="ORF">EJB05_22693</name>
</gene>
<evidence type="ECO:0000256" key="2">
    <source>
        <dbReference type="ARBA" id="ARBA00001946"/>
    </source>
</evidence>
<evidence type="ECO:0000256" key="11">
    <source>
        <dbReference type="ARBA" id="ARBA00022737"/>
    </source>
</evidence>
<dbReference type="EC" id="3.1.13.4" evidence="7"/>
<comment type="subcellular location">
    <subcellularLocation>
        <location evidence="4">Cytoplasm</location>
    </subcellularLocation>
    <subcellularLocation>
        <location evidence="3">Nucleus</location>
    </subcellularLocation>
</comment>
<keyword evidence="16" id="KW-0804">Transcription</keyword>
<protein>
    <recommendedName>
        <fullName evidence="7">poly(A)-specific ribonuclease</fullName>
        <ecNumber evidence="7">3.1.13.4</ecNumber>
    </recommendedName>
</protein>
<evidence type="ECO:0000313" key="20">
    <source>
        <dbReference type="EMBL" id="TVU31029.1"/>
    </source>
</evidence>
<dbReference type="EMBL" id="RWGY01000011">
    <property type="protein sequence ID" value="TVU31029.1"/>
    <property type="molecule type" value="Genomic_DNA"/>
</dbReference>
<dbReference type="GO" id="GO:0046872">
    <property type="term" value="F:metal ion binding"/>
    <property type="evidence" value="ECO:0007669"/>
    <property type="project" value="UniProtKB-KW"/>
</dbReference>
<feature type="domain" description="Endonuclease/exonuclease/phosphatase" evidence="19">
    <location>
        <begin position="10"/>
        <end position="303"/>
    </location>
</feature>
<evidence type="ECO:0000256" key="5">
    <source>
        <dbReference type="ARBA" id="ARBA00010774"/>
    </source>
</evidence>
<comment type="similarity">
    <text evidence="5">Belongs to the CCR4/nocturin family.</text>
</comment>
<evidence type="ECO:0000256" key="15">
    <source>
        <dbReference type="ARBA" id="ARBA00023015"/>
    </source>
</evidence>
<dbReference type="GO" id="GO:0005737">
    <property type="term" value="C:cytoplasm"/>
    <property type="evidence" value="ECO:0007669"/>
    <property type="project" value="UniProtKB-SubCell"/>
</dbReference>
<evidence type="ECO:0000256" key="6">
    <source>
        <dbReference type="ARBA" id="ARBA00011757"/>
    </source>
</evidence>
<evidence type="ECO:0000256" key="8">
    <source>
        <dbReference type="ARBA" id="ARBA00022490"/>
    </source>
</evidence>
<dbReference type="GO" id="GO:0003723">
    <property type="term" value="F:RNA binding"/>
    <property type="evidence" value="ECO:0007669"/>
    <property type="project" value="UniProtKB-KW"/>
</dbReference>
<keyword evidence="11" id="KW-0677">Repeat</keyword>
<keyword evidence="10" id="KW-0479">Metal-binding</keyword>
<evidence type="ECO:0000256" key="7">
    <source>
        <dbReference type="ARBA" id="ARBA00012161"/>
    </source>
</evidence>
<evidence type="ECO:0000256" key="18">
    <source>
        <dbReference type="ARBA" id="ARBA00054840"/>
    </source>
</evidence>
<evidence type="ECO:0000256" key="1">
    <source>
        <dbReference type="ARBA" id="ARBA00001663"/>
    </source>
</evidence>
<dbReference type="Proteomes" id="UP000324897">
    <property type="component" value="Chromosome 1"/>
</dbReference>
<dbReference type="SUPFAM" id="SSF56219">
    <property type="entry name" value="DNase I-like"/>
    <property type="match status" value="1"/>
</dbReference>
<evidence type="ECO:0000256" key="14">
    <source>
        <dbReference type="ARBA" id="ARBA00022884"/>
    </source>
</evidence>
<keyword evidence="9" id="KW-0540">Nuclease</keyword>
<keyword evidence="15" id="KW-0805">Transcription regulation</keyword>
<comment type="caution">
    <text evidence="20">The sequence shown here is derived from an EMBL/GenBank/DDBJ whole genome shotgun (WGS) entry which is preliminary data.</text>
</comment>
<dbReference type="AlphaFoldDB" id="A0A5J9V4J3"/>
<evidence type="ECO:0000259" key="19">
    <source>
        <dbReference type="Pfam" id="PF03372"/>
    </source>
</evidence>
<organism evidence="20 21">
    <name type="scientific">Eragrostis curvula</name>
    <name type="common">weeping love grass</name>
    <dbReference type="NCBI Taxonomy" id="38414"/>
    <lineage>
        <taxon>Eukaryota</taxon>
        <taxon>Viridiplantae</taxon>
        <taxon>Streptophyta</taxon>
        <taxon>Embryophyta</taxon>
        <taxon>Tracheophyta</taxon>
        <taxon>Spermatophyta</taxon>
        <taxon>Magnoliopsida</taxon>
        <taxon>Liliopsida</taxon>
        <taxon>Poales</taxon>
        <taxon>Poaceae</taxon>
        <taxon>PACMAD clade</taxon>
        <taxon>Chloridoideae</taxon>
        <taxon>Eragrostideae</taxon>
        <taxon>Eragrostidinae</taxon>
        <taxon>Eragrostis</taxon>
    </lineage>
</organism>
<dbReference type="OrthoDB" id="428734at2759"/>
<sequence length="318" mass="35709">MGTFMGVQKTKFVREIIGYHADIICLQEVQLNHFEDFFAPELDKHGYQALYKKRTTEVYSGNPVAIDGCATFSVETNFHMSKNTRFDAIIPAAQKRMALSRLIKDNIALIAVLEAKFGNHGAENPGKRQLLCVANTHINVHQDLKDVKLWEVHTLLKGLEKIAVSADIPMLVCGDFNSIPGSTPHGLLAVGKVDQMHPDLAIDPLGILRPLSKLNHQLPLVSAYSSFARMAGIGYDFDHQRRRMDPSTNEPLFTNCTRDFTGTVDYIFYTADSLTVESLLELLDEESLRKDTALPSPEWSSDHIALLAEFRCKPRIRR</sequence>
<comment type="cofactor">
    <cofactor evidence="2">
        <name>Mg(2+)</name>
        <dbReference type="ChEBI" id="CHEBI:18420"/>
    </cofactor>
</comment>
<evidence type="ECO:0000256" key="4">
    <source>
        <dbReference type="ARBA" id="ARBA00004496"/>
    </source>
</evidence>
<dbReference type="InterPro" id="IPR036691">
    <property type="entry name" value="Endo/exonu/phosph_ase_sf"/>
</dbReference>
<dbReference type="Gramene" id="TVU31029">
    <property type="protein sequence ID" value="TVU31029"/>
    <property type="gene ID" value="EJB05_22693"/>
</dbReference>
<keyword evidence="13" id="KW-0460">Magnesium</keyword>
<comment type="function">
    <text evidence="18">Acts as a catalytic component of the CCR4-NOT core complex, which in the nucleus seems to be a general transcription factor, and in the cytoplasm the major mRNA deadenylase involved in mRNA turnover.</text>
</comment>
<dbReference type="GO" id="GO:0004535">
    <property type="term" value="F:poly(A)-specific ribonuclease activity"/>
    <property type="evidence" value="ECO:0007669"/>
    <property type="project" value="UniProtKB-EC"/>
</dbReference>
<keyword evidence="21" id="KW-1185">Reference proteome</keyword>
<keyword evidence="14" id="KW-0694">RNA-binding</keyword>
<evidence type="ECO:0000256" key="12">
    <source>
        <dbReference type="ARBA" id="ARBA00022801"/>
    </source>
</evidence>
<reference evidence="20 21" key="1">
    <citation type="journal article" date="2019" name="Sci. Rep.">
        <title>A high-quality genome of Eragrostis curvula grass provides insights into Poaceae evolution and supports new strategies to enhance forage quality.</title>
        <authorList>
            <person name="Carballo J."/>
            <person name="Santos B.A.C.M."/>
            <person name="Zappacosta D."/>
            <person name="Garbus I."/>
            <person name="Selva J.P."/>
            <person name="Gallo C.A."/>
            <person name="Diaz A."/>
            <person name="Albertini E."/>
            <person name="Caccamo M."/>
            <person name="Echenique V."/>
        </authorList>
    </citation>
    <scope>NUCLEOTIDE SEQUENCE [LARGE SCALE GENOMIC DNA]</scope>
    <source>
        <strain evidence="21">cv. Victoria</strain>
        <tissue evidence="20">Leaf</tissue>
    </source>
</reference>
<evidence type="ECO:0000313" key="21">
    <source>
        <dbReference type="Proteomes" id="UP000324897"/>
    </source>
</evidence>
<dbReference type="InterPro" id="IPR050410">
    <property type="entry name" value="CCR4/nocturin_mRNA_transcr"/>
</dbReference>
<comment type="catalytic activity">
    <reaction evidence="1">
        <text>Exonucleolytic cleavage of poly(A) to 5'-AMP.</text>
        <dbReference type="EC" id="3.1.13.4"/>
    </reaction>
</comment>
<keyword evidence="12" id="KW-0378">Hydrolase</keyword>
<name>A0A5J9V4J3_9POAL</name>
<proteinExistence type="inferred from homology"/>
<dbReference type="Pfam" id="PF03372">
    <property type="entry name" value="Exo_endo_phos"/>
    <property type="match status" value="1"/>
</dbReference>
<evidence type="ECO:0000256" key="16">
    <source>
        <dbReference type="ARBA" id="ARBA00023163"/>
    </source>
</evidence>
<dbReference type="InterPro" id="IPR005135">
    <property type="entry name" value="Endo/exonuclease/phosphatase"/>
</dbReference>
<keyword evidence="8" id="KW-0963">Cytoplasm</keyword>
<evidence type="ECO:0000256" key="10">
    <source>
        <dbReference type="ARBA" id="ARBA00022723"/>
    </source>
</evidence>
<evidence type="ECO:0000256" key="9">
    <source>
        <dbReference type="ARBA" id="ARBA00022722"/>
    </source>
</evidence>
<comment type="subunit">
    <text evidence="6">Component of the CCR4-NOT complex, at least composed of CRR4 and CAF1 proteins.</text>
</comment>
<evidence type="ECO:0000256" key="13">
    <source>
        <dbReference type="ARBA" id="ARBA00022842"/>
    </source>
</evidence>
<evidence type="ECO:0000256" key="17">
    <source>
        <dbReference type="ARBA" id="ARBA00023242"/>
    </source>
</evidence>
<keyword evidence="17" id="KW-0539">Nucleus</keyword>
<dbReference type="FunFam" id="3.60.10.10:FF:000016">
    <property type="entry name" value="Carbon catabolite repressor protein 4 1"/>
    <property type="match status" value="1"/>
</dbReference>